<evidence type="ECO:0000313" key="2">
    <source>
        <dbReference type="EMBL" id="KAK7063892.1"/>
    </source>
</evidence>
<evidence type="ECO:0000256" key="1">
    <source>
        <dbReference type="SAM" id="MobiDB-lite"/>
    </source>
</evidence>
<keyword evidence="3" id="KW-1185">Reference proteome</keyword>
<evidence type="ECO:0000313" key="3">
    <source>
        <dbReference type="Proteomes" id="UP001362999"/>
    </source>
</evidence>
<name>A0AAW0EE50_9AGAR</name>
<gene>
    <name evidence="2" type="ORF">R3P38DRAFT_3164881</name>
</gene>
<feature type="region of interest" description="Disordered" evidence="1">
    <location>
        <begin position="26"/>
        <end position="74"/>
    </location>
</feature>
<dbReference type="Proteomes" id="UP001362999">
    <property type="component" value="Unassembled WGS sequence"/>
</dbReference>
<sequence length="74" mass="7645">MSTYTKYASAPAAPAFGLFPAGATSPNAFPSLRQSPRDTHSMYAQFSAPASAAAPGSSQPTSGQASSKRFSMRK</sequence>
<reference evidence="2 3" key="1">
    <citation type="journal article" date="2024" name="J Genomics">
        <title>Draft genome sequencing and assembly of Favolaschia claudopus CIRM-BRFM 2984 isolated from oak limbs.</title>
        <authorList>
            <person name="Navarro D."/>
            <person name="Drula E."/>
            <person name="Chaduli D."/>
            <person name="Cazenave R."/>
            <person name="Ahrendt S."/>
            <person name="Wang J."/>
            <person name="Lipzen A."/>
            <person name="Daum C."/>
            <person name="Barry K."/>
            <person name="Grigoriev I.V."/>
            <person name="Favel A."/>
            <person name="Rosso M.N."/>
            <person name="Martin F."/>
        </authorList>
    </citation>
    <scope>NUCLEOTIDE SEQUENCE [LARGE SCALE GENOMIC DNA]</scope>
    <source>
        <strain evidence="2 3">CIRM-BRFM 2984</strain>
    </source>
</reference>
<dbReference type="EMBL" id="JAWWNJ010000001">
    <property type="protein sequence ID" value="KAK7063892.1"/>
    <property type="molecule type" value="Genomic_DNA"/>
</dbReference>
<accession>A0AAW0EE50</accession>
<feature type="compositionally biased region" description="Polar residues" evidence="1">
    <location>
        <begin position="63"/>
        <end position="74"/>
    </location>
</feature>
<feature type="compositionally biased region" description="Low complexity" evidence="1">
    <location>
        <begin position="47"/>
        <end position="62"/>
    </location>
</feature>
<protein>
    <submittedName>
        <fullName evidence="2">Uncharacterized protein</fullName>
    </submittedName>
</protein>
<dbReference type="AlphaFoldDB" id="A0AAW0EE50"/>
<comment type="caution">
    <text evidence="2">The sequence shown here is derived from an EMBL/GenBank/DDBJ whole genome shotgun (WGS) entry which is preliminary data.</text>
</comment>
<organism evidence="2 3">
    <name type="scientific">Favolaschia claudopus</name>
    <dbReference type="NCBI Taxonomy" id="2862362"/>
    <lineage>
        <taxon>Eukaryota</taxon>
        <taxon>Fungi</taxon>
        <taxon>Dikarya</taxon>
        <taxon>Basidiomycota</taxon>
        <taxon>Agaricomycotina</taxon>
        <taxon>Agaricomycetes</taxon>
        <taxon>Agaricomycetidae</taxon>
        <taxon>Agaricales</taxon>
        <taxon>Marasmiineae</taxon>
        <taxon>Mycenaceae</taxon>
        <taxon>Favolaschia</taxon>
    </lineage>
</organism>
<proteinExistence type="predicted"/>